<reference evidence="2" key="1">
    <citation type="submission" date="2016-09" db="EMBL/GenBank/DDBJ databases">
        <authorList>
            <person name="Guldener U."/>
        </authorList>
    </citation>
    <scope>NUCLEOTIDE SEQUENCE [LARGE SCALE GENOMIC DNA]</scope>
    <source>
        <strain evidence="2">V64-1</strain>
    </source>
</reference>
<accession>A0A2H3TJX0</accession>
<dbReference type="AlphaFoldDB" id="A0A2H3TJX0"/>
<dbReference type="Proteomes" id="UP000219369">
    <property type="component" value="Unassembled WGS sequence"/>
</dbReference>
<name>A0A2H3TJX0_FUSOX</name>
<proteinExistence type="predicted"/>
<organism evidence="1 2">
    <name type="scientific">Fusarium oxysporum</name>
    <name type="common">Fusarium vascular wilt</name>
    <dbReference type="NCBI Taxonomy" id="5507"/>
    <lineage>
        <taxon>Eukaryota</taxon>
        <taxon>Fungi</taxon>
        <taxon>Dikarya</taxon>
        <taxon>Ascomycota</taxon>
        <taxon>Pezizomycotina</taxon>
        <taxon>Sordariomycetes</taxon>
        <taxon>Hypocreomycetidae</taxon>
        <taxon>Hypocreales</taxon>
        <taxon>Nectriaceae</taxon>
        <taxon>Fusarium</taxon>
        <taxon>Fusarium oxysporum species complex</taxon>
    </lineage>
</organism>
<protein>
    <submittedName>
        <fullName evidence="1">Uncharacterized protein</fullName>
    </submittedName>
</protein>
<evidence type="ECO:0000313" key="2">
    <source>
        <dbReference type="Proteomes" id="UP000219369"/>
    </source>
</evidence>
<sequence>MPLSGEELMRSQIVENLFSCCQLKWACMSKGGQAASEYLCEMNACADPGMPSWSAEQGAAVYSPKTQLDLLVLPTNAGNVGFKFGTGTDRLTCFKYDIT</sequence>
<evidence type="ECO:0000313" key="1">
    <source>
        <dbReference type="EMBL" id="SCO88923.1"/>
    </source>
</evidence>
<dbReference type="EMBL" id="FMJY01000007">
    <property type="protein sequence ID" value="SCO88923.1"/>
    <property type="molecule type" value="Genomic_DNA"/>
</dbReference>
<gene>
    <name evidence="1" type="ORF">FRV6_13051</name>
</gene>